<reference evidence="1 2" key="1">
    <citation type="submission" date="2022-03" db="EMBL/GenBank/DDBJ databases">
        <title>Hymenobactersp. isolated from the air.</title>
        <authorList>
            <person name="Won M."/>
            <person name="Kwon S.-W."/>
        </authorList>
    </citation>
    <scope>NUCLEOTIDE SEQUENCE [LARGE SCALE GENOMIC DNA]</scope>
    <source>
        <strain evidence="1 2">KACC 22596</strain>
        <plasmid evidence="1 2">unnamed4</plasmid>
    </source>
</reference>
<sequence>MQENARVNVQNRQAAQLAALLRANGATLRAIADQLNQSGYRTRYGKEFHSMGVQRLLLKAA</sequence>
<geneLocation type="plasmid" evidence="1 2">
    <name>unnamed4</name>
</geneLocation>
<gene>
    <name evidence="1" type="ORF">MTP16_25450</name>
</gene>
<accession>A0ABY4BC91</accession>
<organism evidence="1 2">
    <name type="scientific">Hymenobacter monticola</name>
    <dbReference type="NCBI Taxonomy" id="1705399"/>
    <lineage>
        <taxon>Bacteria</taxon>
        <taxon>Pseudomonadati</taxon>
        <taxon>Bacteroidota</taxon>
        <taxon>Cytophagia</taxon>
        <taxon>Cytophagales</taxon>
        <taxon>Hymenobacteraceae</taxon>
        <taxon>Hymenobacter</taxon>
    </lineage>
</organism>
<keyword evidence="1" id="KW-0614">Plasmid</keyword>
<evidence type="ECO:0000313" key="1">
    <source>
        <dbReference type="EMBL" id="UOE36747.1"/>
    </source>
</evidence>
<dbReference type="RefSeq" id="WP_243520909.1">
    <property type="nucleotide sequence ID" value="NZ_CP094538.1"/>
</dbReference>
<name>A0ABY4BC91_9BACT</name>
<protein>
    <submittedName>
        <fullName evidence="1">Recombinase family protein</fullName>
    </submittedName>
</protein>
<dbReference type="Proteomes" id="UP000831390">
    <property type="component" value="Plasmid unnamed4"/>
</dbReference>
<evidence type="ECO:0000313" key="2">
    <source>
        <dbReference type="Proteomes" id="UP000831390"/>
    </source>
</evidence>
<dbReference type="EMBL" id="CP094538">
    <property type="protein sequence ID" value="UOE36747.1"/>
    <property type="molecule type" value="Genomic_DNA"/>
</dbReference>
<proteinExistence type="predicted"/>
<keyword evidence="2" id="KW-1185">Reference proteome</keyword>